<feature type="region of interest" description="Disordered" evidence="1">
    <location>
        <begin position="454"/>
        <end position="486"/>
    </location>
</feature>
<dbReference type="Proteomes" id="UP000002941">
    <property type="component" value="Unassembled WGS sequence"/>
</dbReference>
<dbReference type="InterPro" id="IPR033435">
    <property type="entry name" value="DUF5129"/>
</dbReference>
<dbReference type="EMBL" id="AKFT01000068">
    <property type="protein sequence ID" value="EJF46292.1"/>
    <property type="molecule type" value="Genomic_DNA"/>
</dbReference>
<gene>
    <name evidence="4" type="ORF">HMPREF1318_2424</name>
</gene>
<accession>J0NNF3</accession>
<evidence type="ECO:0000313" key="5">
    <source>
        <dbReference type="Proteomes" id="UP000002941"/>
    </source>
</evidence>
<dbReference type="AlphaFoldDB" id="J0NNF3"/>
<keyword evidence="5" id="KW-1185">Reference proteome</keyword>
<evidence type="ECO:0000313" key="4">
    <source>
        <dbReference type="EMBL" id="EJF46292.1"/>
    </source>
</evidence>
<comment type="caution">
    <text evidence="4">The sequence shown here is derived from an EMBL/GenBank/DDBJ whole genome shotgun (WGS) entry which is preliminary data.</text>
</comment>
<keyword evidence="2" id="KW-0812">Transmembrane</keyword>
<evidence type="ECO:0000259" key="3">
    <source>
        <dbReference type="Pfam" id="PF17173"/>
    </source>
</evidence>
<evidence type="ECO:0000256" key="2">
    <source>
        <dbReference type="SAM" id="Phobius"/>
    </source>
</evidence>
<dbReference type="RefSeq" id="WP_008730853.1">
    <property type="nucleotide sequence ID" value="NZ_AKFT01000068.1"/>
</dbReference>
<feature type="transmembrane region" description="Helical" evidence="2">
    <location>
        <begin position="185"/>
        <end position="206"/>
    </location>
</feature>
<protein>
    <recommendedName>
        <fullName evidence="3">DUF5129 domain-containing protein</fullName>
    </recommendedName>
</protein>
<name>J0NNF3_9ACTO</name>
<feature type="compositionally biased region" description="Polar residues" evidence="1">
    <location>
        <begin position="456"/>
        <end position="467"/>
    </location>
</feature>
<dbReference type="Pfam" id="PF17173">
    <property type="entry name" value="DUF5129"/>
    <property type="match status" value="1"/>
</dbReference>
<proteinExistence type="predicted"/>
<evidence type="ECO:0000256" key="1">
    <source>
        <dbReference type="SAM" id="MobiDB-lite"/>
    </source>
</evidence>
<dbReference type="Gene3D" id="3.10.310.50">
    <property type="match status" value="1"/>
</dbReference>
<dbReference type="OrthoDB" id="3249697at2"/>
<reference evidence="4 5" key="1">
    <citation type="submission" date="2012-05" db="EMBL/GenBank/DDBJ databases">
        <authorList>
            <person name="Harkins D.M."/>
            <person name="Madupu R."/>
            <person name="Durkin A.S."/>
            <person name="Torralba M."/>
            <person name="Methe B."/>
            <person name="Sutton G.G."/>
            <person name="Nelson K.E."/>
        </authorList>
    </citation>
    <scope>NUCLEOTIDE SEQUENCE [LARGE SCALE GENOMIC DNA]</scope>
    <source>
        <strain evidence="4 5">F0489</strain>
    </source>
</reference>
<feature type="transmembrane region" description="Helical" evidence="2">
    <location>
        <begin position="21"/>
        <end position="42"/>
    </location>
</feature>
<sequence>MKMLMKTLGDRFGGWRAIGALSAKIALGVALIVLPILAVWPFGGPYTPRVEVDDEAGVLQVDAVRDALEQVTFRRDVDLVALTLDVPYESNFDSAVHDYATQKHPEWFEPDRRTVVLAVSPSGRWVGCYFYGRLSRLSSNWKAMSTIQEAGKDALRAGDWTGGFEAAARESASLIGRPVTTFQPYMWVGLIVLAGIAWLSVLTWIARSGMSAFERARRHRDRAAREYEGVRLKARMVPRDESHCAQVLKRFDRLDGTRAELSRAFAEFGSPRGAQWWTREMRSGARDLEKRAADLESADSAVANASALFSRNAGWEAAWNNELGLLREDLTSFDALCIRATKLRLSVDRSRLDTEIYVSQVWVRKQMRVLDQMTAELSSGELQPAEALDRLDSLSSEIRSKAEQFAAYAISCDRSRRAADRSQVLDEKMQEWRRSRSRGCRYSGAWSLDEVEGSYDPSSTIRVNPSSPGIDDWDGEAPDDQPVPGPNAVSLFSLPIAGLVEAYKEAATWTPSSGSWNYDSGGGGFSGGDGGGGSSSHF</sequence>
<keyword evidence="2" id="KW-0472">Membrane</keyword>
<feature type="domain" description="DUF5129" evidence="3">
    <location>
        <begin position="52"/>
        <end position="391"/>
    </location>
</feature>
<dbReference type="eggNOG" id="ENOG50337I7">
    <property type="taxonomic scope" value="Bacteria"/>
</dbReference>
<organism evidence="4 5">
    <name type="scientific">Actinomyces massiliensis F0489</name>
    <dbReference type="NCBI Taxonomy" id="1125718"/>
    <lineage>
        <taxon>Bacteria</taxon>
        <taxon>Bacillati</taxon>
        <taxon>Actinomycetota</taxon>
        <taxon>Actinomycetes</taxon>
        <taxon>Actinomycetales</taxon>
        <taxon>Actinomycetaceae</taxon>
        <taxon>Actinomyces</taxon>
    </lineage>
</organism>
<keyword evidence="2" id="KW-1133">Transmembrane helix</keyword>
<dbReference type="PATRIC" id="fig|1125718.3.peg.1016"/>